<keyword evidence="9" id="KW-0862">Zinc</keyword>
<protein>
    <submittedName>
        <fullName evidence="15">Peptidase M36</fullName>
    </submittedName>
</protein>
<keyword evidence="10" id="KW-0482">Metalloprotease</keyword>
<comment type="subcellular location">
    <subcellularLocation>
        <location evidence="2">Secreted</location>
    </subcellularLocation>
</comment>
<dbReference type="SUPFAM" id="SSF55486">
    <property type="entry name" value="Metalloproteases ('zincins'), catalytic domain"/>
    <property type="match status" value="1"/>
</dbReference>
<dbReference type="OrthoDB" id="5377264at2"/>
<evidence type="ECO:0000259" key="14">
    <source>
        <dbReference type="Pfam" id="PF18962"/>
    </source>
</evidence>
<dbReference type="PANTHER" id="PTHR33478:SF1">
    <property type="entry name" value="EXTRACELLULAR METALLOPROTEINASE MEP"/>
    <property type="match status" value="1"/>
</dbReference>
<dbReference type="AlphaFoldDB" id="A0A2U8QU47"/>
<dbReference type="InterPro" id="IPR003137">
    <property type="entry name" value="PA_domain"/>
</dbReference>
<comment type="cofactor">
    <cofactor evidence="1">
        <name>Zn(2+)</name>
        <dbReference type="ChEBI" id="CHEBI:29105"/>
    </cofactor>
</comment>
<evidence type="ECO:0000256" key="6">
    <source>
        <dbReference type="ARBA" id="ARBA00022723"/>
    </source>
</evidence>
<dbReference type="InterPro" id="IPR026444">
    <property type="entry name" value="Secre_tail"/>
</dbReference>
<evidence type="ECO:0000256" key="3">
    <source>
        <dbReference type="ARBA" id="ARBA00006006"/>
    </source>
</evidence>
<keyword evidence="4" id="KW-0964">Secreted</keyword>
<evidence type="ECO:0000256" key="10">
    <source>
        <dbReference type="ARBA" id="ARBA00023049"/>
    </source>
</evidence>
<dbReference type="InterPro" id="IPR027268">
    <property type="entry name" value="Peptidase_M4/M1_CTD_sf"/>
</dbReference>
<dbReference type="Gene3D" id="1.10.390.10">
    <property type="entry name" value="Neutral Protease Domain 2"/>
    <property type="match status" value="1"/>
</dbReference>
<dbReference type="Proteomes" id="UP000245429">
    <property type="component" value="Chromosome"/>
</dbReference>
<keyword evidence="6" id="KW-0479">Metal-binding</keyword>
<dbReference type="CDD" id="cd04818">
    <property type="entry name" value="PA_subtilisin_1"/>
    <property type="match status" value="1"/>
</dbReference>
<feature type="signal peptide" evidence="12">
    <location>
        <begin position="1"/>
        <end position="19"/>
    </location>
</feature>
<dbReference type="SUPFAM" id="SSF52025">
    <property type="entry name" value="PA domain"/>
    <property type="match status" value="1"/>
</dbReference>
<dbReference type="PANTHER" id="PTHR33478">
    <property type="entry name" value="EXTRACELLULAR METALLOPROTEINASE MEP"/>
    <property type="match status" value="1"/>
</dbReference>
<name>A0A2U8QU47_9FLAO</name>
<dbReference type="InterPro" id="IPR050371">
    <property type="entry name" value="Fungal_virulence_M36"/>
</dbReference>
<dbReference type="RefSeq" id="WP_109568765.1">
    <property type="nucleotide sequence ID" value="NZ_CP029463.1"/>
</dbReference>
<dbReference type="Gene3D" id="3.10.170.10">
    <property type="match status" value="1"/>
</dbReference>
<gene>
    <name evidence="15" type="ORF">DI487_05660</name>
</gene>
<dbReference type="InterPro" id="IPR001842">
    <property type="entry name" value="Peptidase_M36"/>
</dbReference>
<comment type="similarity">
    <text evidence="3">Belongs to the peptidase M36 family.</text>
</comment>
<evidence type="ECO:0000313" key="16">
    <source>
        <dbReference type="Proteomes" id="UP000245429"/>
    </source>
</evidence>
<dbReference type="GO" id="GO:0004222">
    <property type="term" value="F:metalloendopeptidase activity"/>
    <property type="evidence" value="ECO:0007669"/>
    <property type="project" value="InterPro"/>
</dbReference>
<reference evidence="15 16" key="1">
    <citation type="submission" date="2018-05" db="EMBL/GenBank/DDBJ databases">
        <title>Flavobacterium sp. MEBiC07310.</title>
        <authorList>
            <person name="Baek K."/>
        </authorList>
    </citation>
    <scope>NUCLEOTIDE SEQUENCE [LARGE SCALE GENOMIC DNA]</scope>
    <source>
        <strain evidence="15 16">MEBiC07310</strain>
    </source>
</reference>
<evidence type="ECO:0000256" key="1">
    <source>
        <dbReference type="ARBA" id="ARBA00001947"/>
    </source>
</evidence>
<keyword evidence="11" id="KW-0865">Zymogen</keyword>
<evidence type="ECO:0000256" key="12">
    <source>
        <dbReference type="SAM" id="SignalP"/>
    </source>
</evidence>
<proteinExistence type="inferred from homology"/>
<feature type="domain" description="PA" evidence="13">
    <location>
        <begin position="451"/>
        <end position="543"/>
    </location>
</feature>
<dbReference type="Pfam" id="PF02128">
    <property type="entry name" value="Peptidase_M36"/>
    <property type="match status" value="1"/>
</dbReference>
<evidence type="ECO:0000259" key="13">
    <source>
        <dbReference type="Pfam" id="PF02225"/>
    </source>
</evidence>
<dbReference type="InterPro" id="IPR046450">
    <property type="entry name" value="PA_dom_sf"/>
</dbReference>
<evidence type="ECO:0000313" key="15">
    <source>
        <dbReference type="EMBL" id="AWM13396.1"/>
    </source>
</evidence>
<keyword evidence="16" id="KW-1185">Reference proteome</keyword>
<evidence type="ECO:0000256" key="4">
    <source>
        <dbReference type="ARBA" id="ARBA00022525"/>
    </source>
</evidence>
<dbReference type="NCBIfam" id="NF038113">
    <property type="entry name" value="T9SSA_dep_M36"/>
    <property type="match status" value="1"/>
</dbReference>
<evidence type="ECO:0000256" key="8">
    <source>
        <dbReference type="ARBA" id="ARBA00022801"/>
    </source>
</evidence>
<dbReference type="Pfam" id="PF02225">
    <property type="entry name" value="PA"/>
    <property type="match status" value="1"/>
</dbReference>
<evidence type="ECO:0000256" key="7">
    <source>
        <dbReference type="ARBA" id="ARBA00022729"/>
    </source>
</evidence>
<evidence type="ECO:0000256" key="11">
    <source>
        <dbReference type="ARBA" id="ARBA00023145"/>
    </source>
</evidence>
<dbReference type="EMBL" id="CP029463">
    <property type="protein sequence ID" value="AWM13396.1"/>
    <property type="molecule type" value="Genomic_DNA"/>
</dbReference>
<dbReference type="NCBIfam" id="TIGR04183">
    <property type="entry name" value="Por_Secre_tail"/>
    <property type="match status" value="1"/>
</dbReference>
<keyword evidence="8" id="KW-0378">Hydrolase</keyword>
<keyword evidence="5" id="KW-0645">Protease</keyword>
<dbReference type="GO" id="GO:0006508">
    <property type="term" value="P:proteolysis"/>
    <property type="evidence" value="ECO:0007669"/>
    <property type="project" value="UniProtKB-KW"/>
</dbReference>
<feature type="domain" description="Secretion system C-terminal sorting" evidence="14">
    <location>
        <begin position="810"/>
        <end position="882"/>
    </location>
</feature>
<dbReference type="GO" id="GO:0008270">
    <property type="term" value="F:zinc ion binding"/>
    <property type="evidence" value="ECO:0007669"/>
    <property type="project" value="InterPro"/>
</dbReference>
<sequence length="884" mass="96990">MKKTLQFFVLFSVGLVTFAQDYNSKVQEYLNTNRQKLGLSQSDVNDWFVESTANSEATGITNYYVKQNYQGVEVFNSVSNFWIKNDAVINADVKFVQNLSSKINTATPVVDVLEAFNYAHQNLGENAVSHQVLDYNGGRIVLSNGNLDDSATAKIVYASVNDYLHLAWDLTYYSQDYKHLWSVRIDAVNGELLEKHDWVISCDFKGCADPEHHHDSQNFFSYKKMFNVPTTTLLSESSTYNVLPFEIESPNHGSRQLLSSPYDLVASPYGWHDINQIDGAEYTYTRGNNVFAQEDQNGNNGNGNYPDGGASLVFDFPYGGIGVAATTYTDAATTNLFYMNNIMHDVWYHYGFNEVNGNFQKNNYGNGGTTTFFGDFVYADAQDGSGTNNANFSTPVDGSSPRMQMYLWDVGPVPYYLTINSPSSIAGDYYAADNAFDPGHIDLPALPGLTTDLVLYQDATPDNTDACETAVNAAQLAGKIVVIRRGTCNFTVKVLNAQNAGAAAVIIVNNDTANPNQYVNMSGADAGITIPAVFVTYNIGEALIAEMASGTVNATLKNDDVTFINSDGDFDNGVIAHEYTHGISTRLTGGASNSSCLQSSEQMGEGWSDWAALMMQVQAGDQPTDVKGIATFLYSEPTNGTGIRQYPYSTDMSIDPLTFGDTNGMWYTYNGSDYIDVHSVGTVWATMLWDLTWAYIDKYGFDPDKYNGTGGNNKVMQLVLDAMKLQPCNPSFVSGRDAIIAADQATTGGEDYCMIWEVFARRGLGVNASSGTNSGIAGINDQTEDFTEPAPGPNCVLSANYFENTDMFKVYPNPANNNLNISILNYSGKLNIQLFDLNGRVVVEQKVDSFNLESTINIQSLQAGVYMLKVQGDNLSYTQKIIKQ</sequence>
<dbReference type="KEGG" id="fse:DI487_05660"/>
<organism evidence="15 16">
    <name type="scientific">Flavobacterium sediminis</name>
    <dbReference type="NCBI Taxonomy" id="2201181"/>
    <lineage>
        <taxon>Bacteria</taxon>
        <taxon>Pseudomonadati</taxon>
        <taxon>Bacteroidota</taxon>
        <taxon>Flavobacteriia</taxon>
        <taxon>Flavobacteriales</taxon>
        <taxon>Flavobacteriaceae</taxon>
        <taxon>Flavobacterium</taxon>
    </lineage>
</organism>
<dbReference type="GO" id="GO:0005615">
    <property type="term" value="C:extracellular space"/>
    <property type="evidence" value="ECO:0007669"/>
    <property type="project" value="InterPro"/>
</dbReference>
<dbReference type="CDD" id="cd09596">
    <property type="entry name" value="M36"/>
    <property type="match status" value="1"/>
</dbReference>
<feature type="chain" id="PRO_5016069570" evidence="12">
    <location>
        <begin position="20"/>
        <end position="884"/>
    </location>
</feature>
<evidence type="ECO:0000256" key="2">
    <source>
        <dbReference type="ARBA" id="ARBA00004613"/>
    </source>
</evidence>
<accession>A0A2U8QU47</accession>
<dbReference type="Gene3D" id="3.50.30.30">
    <property type="match status" value="1"/>
</dbReference>
<evidence type="ECO:0000256" key="9">
    <source>
        <dbReference type="ARBA" id="ARBA00022833"/>
    </source>
</evidence>
<dbReference type="Pfam" id="PF18962">
    <property type="entry name" value="Por_Secre_tail"/>
    <property type="match status" value="1"/>
</dbReference>
<evidence type="ECO:0000256" key="5">
    <source>
        <dbReference type="ARBA" id="ARBA00022670"/>
    </source>
</evidence>
<keyword evidence="7 12" id="KW-0732">Signal</keyword>